<dbReference type="InterPro" id="IPR005744">
    <property type="entry name" value="Hy-lIII"/>
</dbReference>
<sequence>MEPHPESNGRAAELANSLTHGIGAALGVAALVLMVVFASLRGTARHIVGAAIFGSALVLLYTMSTLYHAFRGPRVKRVFKILDHNAIFVLIAGTYTPFCLASLRGGWGWSIFGVIWGLAVLGITFKSIFISRLGWLSTAVYLGMGWLVIIAARPLAASLSPGGLAWLLGGGVFYSAGVAFYAWKSLKYHHAVWHLFVLGGSLCHVVAVLFFVIPRPA</sequence>
<feature type="binding site" evidence="7">
    <location>
        <position position="190"/>
    </location>
    <ligand>
        <name>Zn(2+)</name>
        <dbReference type="ChEBI" id="CHEBI:29105"/>
    </ligand>
</feature>
<evidence type="ECO:0000256" key="3">
    <source>
        <dbReference type="ARBA" id="ARBA00022475"/>
    </source>
</evidence>
<dbReference type="PANTHER" id="PTHR20855:SF3">
    <property type="entry name" value="LD03007P"/>
    <property type="match status" value="1"/>
</dbReference>
<comment type="subcellular location">
    <subcellularLocation>
        <location evidence="1">Cell membrane</location>
        <topology evidence="1">Multi-pass membrane protein</topology>
    </subcellularLocation>
</comment>
<dbReference type="NCBIfam" id="TIGR01065">
    <property type="entry name" value="hlyIII"/>
    <property type="match status" value="1"/>
</dbReference>
<name>A0AA48H0E9_9BACT</name>
<dbReference type="KEGG" id="msea:METESE_26880"/>
<protein>
    <submittedName>
        <fullName evidence="9">Hemolysin III</fullName>
    </submittedName>
</protein>
<dbReference type="GO" id="GO:0046872">
    <property type="term" value="F:metal ion binding"/>
    <property type="evidence" value="ECO:0007669"/>
    <property type="project" value="UniProtKB-KW"/>
</dbReference>
<dbReference type="AlphaFoldDB" id="A0AA48H0E9"/>
<accession>A0AA48H0E9</accession>
<evidence type="ECO:0000313" key="10">
    <source>
        <dbReference type="Proteomes" id="UP001228113"/>
    </source>
</evidence>
<gene>
    <name evidence="9" type="ORF">METESE_26880</name>
</gene>
<dbReference type="Proteomes" id="UP001228113">
    <property type="component" value="Chromosome"/>
</dbReference>
<feature type="binding site" evidence="7">
    <location>
        <position position="194"/>
    </location>
    <ligand>
        <name>Zn(2+)</name>
        <dbReference type="ChEBI" id="CHEBI:29105"/>
    </ligand>
</feature>
<feature type="transmembrane region" description="Helical" evidence="8">
    <location>
        <begin position="195"/>
        <end position="213"/>
    </location>
</feature>
<evidence type="ECO:0000313" key="9">
    <source>
        <dbReference type="EMBL" id="BDU77730.1"/>
    </source>
</evidence>
<dbReference type="PANTHER" id="PTHR20855">
    <property type="entry name" value="ADIPOR/PROGESTIN RECEPTOR-RELATED"/>
    <property type="match status" value="1"/>
</dbReference>
<keyword evidence="6 8" id="KW-0472">Membrane</keyword>
<organism evidence="9 10">
    <name type="scientific">Mesoterricola sediminis</name>
    <dbReference type="NCBI Taxonomy" id="2927980"/>
    <lineage>
        <taxon>Bacteria</taxon>
        <taxon>Pseudomonadati</taxon>
        <taxon>Acidobacteriota</taxon>
        <taxon>Holophagae</taxon>
        <taxon>Holophagales</taxon>
        <taxon>Holophagaceae</taxon>
        <taxon>Mesoterricola</taxon>
    </lineage>
</organism>
<evidence type="ECO:0000256" key="5">
    <source>
        <dbReference type="ARBA" id="ARBA00022989"/>
    </source>
</evidence>
<keyword evidence="3" id="KW-1003">Cell membrane</keyword>
<feature type="transmembrane region" description="Helical" evidence="8">
    <location>
        <begin position="109"/>
        <end position="126"/>
    </location>
</feature>
<feature type="transmembrane region" description="Helical" evidence="8">
    <location>
        <begin position="46"/>
        <end position="70"/>
    </location>
</feature>
<evidence type="ECO:0000256" key="2">
    <source>
        <dbReference type="ARBA" id="ARBA00008488"/>
    </source>
</evidence>
<keyword evidence="10" id="KW-1185">Reference proteome</keyword>
<reference evidence="9" key="1">
    <citation type="journal article" date="2023" name="Int. J. Syst. Evol. Microbiol.">
        <title>Mesoterricola silvestris gen. nov., sp. nov., Mesoterricola sediminis sp. nov., Geothrix oryzae sp. nov., Geothrix edaphica sp. nov., Geothrix rubra sp. nov., and Geothrix limicola sp. nov., six novel members of Acidobacteriota isolated from soils.</title>
        <authorList>
            <person name="Itoh H."/>
            <person name="Sugisawa Y."/>
            <person name="Mise K."/>
            <person name="Xu Z."/>
            <person name="Kuniyasu M."/>
            <person name="Ushijima N."/>
            <person name="Kawano K."/>
            <person name="Kobayashi E."/>
            <person name="Shiratori Y."/>
            <person name="Masuda Y."/>
            <person name="Senoo K."/>
        </authorList>
    </citation>
    <scope>NUCLEOTIDE SEQUENCE</scope>
    <source>
        <strain evidence="9">W786</strain>
    </source>
</reference>
<evidence type="ECO:0000256" key="1">
    <source>
        <dbReference type="ARBA" id="ARBA00004651"/>
    </source>
</evidence>
<dbReference type="RefSeq" id="WP_243331473.1">
    <property type="nucleotide sequence ID" value="NZ_AP027081.1"/>
</dbReference>
<feature type="binding site" evidence="7">
    <location>
        <position position="68"/>
    </location>
    <ligand>
        <name>Zn(2+)</name>
        <dbReference type="ChEBI" id="CHEBI:29105"/>
    </ligand>
</feature>
<feature type="transmembrane region" description="Helical" evidence="8">
    <location>
        <begin position="82"/>
        <end position="103"/>
    </location>
</feature>
<dbReference type="GO" id="GO:0005886">
    <property type="term" value="C:plasma membrane"/>
    <property type="evidence" value="ECO:0007669"/>
    <property type="project" value="UniProtKB-SubCell"/>
</dbReference>
<keyword evidence="5 8" id="KW-1133">Transmembrane helix</keyword>
<feature type="transmembrane region" description="Helical" evidence="8">
    <location>
        <begin position="133"/>
        <end position="152"/>
    </location>
</feature>
<feature type="transmembrane region" description="Helical" evidence="8">
    <location>
        <begin position="21"/>
        <end position="40"/>
    </location>
</feature>
<dbReference type="GO" id="GO:0140911">
    <property type="term" value="F:pore-forming activity"/>
    <property type="evidence" value="ECO:0007669"/>
    <property type="project" value="InterPro"/>
</dbReference>
<evidence type="ECO:0000256" key="8">
    <source>
        <dbReference type="SAM" id="Phobius"/>
    </source>
</evidence>
<evidence type="ECO:0000256" key="4">
    <source>
        <dbReference type="ARBA" id="ARBA00022692"/>
    </source>
</evidence>
<feature type="transmembrane region" description="Helical" evidence="8">
    <location>
        <begin position="164"/>
        <end position="183"/>
    </location>
</feature>
<keyword evidence="7" id="KW-0479">Metal-binding</keyword>
<comment type="similarity">
    <text evidence="2">Belongs to the UPF0073 (Hly-III) family.</text>
</comment>
<dbReference type="InterPro" id="IPR004254">
    <property type="entry name" value="AdipoR/HlyIII-related"/>
</dbReference>
<proteinExistence type="inferred from homology"/>
<dbReference type="EMBL" id="AP027081">
    <property type="protein sequence ID" value="BDU77730.1"/>
    <property type="molecule type" value="Genomic_DNA"/>
</dbReference>
<evidence type="ECO:0000256" key="6">
    <source>
        <dbReference type="ARBA" id="ARBA00023136"/>
    </source>
</evidence>
<dbReference type="Pfam" id="PF03006">
    <property type="entry name" value="HlyIII"/>
    <property type="match status" value="1"/>
</dbReference>
<evidence type="ECO:0000256" key="7">
    <source>
        <dbReference type="PIRSR" id="PIRSR604254-1"/>
    </source>
</evidence>
<keyword evidence="7" id="KW-0862">Zinc</keyword>
<keyword evidence="4 8" id="KW-0812">Transmembrane</keyword>